<evidence type="ECO:0000256" key="5">
    <source>
        <dbReference type="ARBA" id="ARBA00044539"/>
    </source>
</evidence>
<evidence type="ECO:0000256" key="1">
    <source>
        <dbReference type="ARBA" id="ARBA00009481"/>
    </source>
</evidence>
<keyword evidence="3" id="KW-0808">Transferase</keyword>
<dbReference type="Pfam" id="PF12038">
    <property type="entry name" value="QTMAN_N"/>
    <property type="match status" value="1"/>
</dbReference>
<dbReference type="InterPro" id="IPR051862">
    <property type="entry name" value="GT-like_domain_containing_1"/>
</dbReference>
<feature type="domain" description="tRNA-queuosine alpha-mannosyltransferase N-terminal" evidence="7">
    <location>
        <begin position="2"/>
        <end position="126"/>
    </location>
</feature>
<gene>
    <name evidence="8" type="ORF">S01H1_51493</name>
</gene>
<comment type="similarity">
    <text evidence="1">Belongs to the glycosyltransferase group 1 family. Glycosyltransferase 4 subfamily.</text>
</comment>
<evidence type="ECO:0000256" key="3">
    <source>
        <dbReference type="ARBA" id="ARBA00022679"/>
    </source>
</evidence>
<name>X0WGB9_9ZZZZ</name>
<dbReference type="GO" id="GO:0016438">
    <property type="term" value="F:tRNA-queuosine(34) beta-mannosyltransferase activity"/>
    <property type="evidence" value="ECO:0007669"/>
    <property type="project" value="UniProtKB-EC"/>
</dbReference>
<sequence length="127" mass="14513">MNVLALEPYYGGSHQAFLDGWIARSRHQWTTLTLPPHKWKWRMRHASVTFAESARQRGAADRPWNVLFASDMLNLAEFLGLAEEAVRRVPAVAYFHESQFTYPVRRSDARDLHFALTNTTTALAAAQ</sequence>
<evidence type="ECO:0000256" key="2">
    <source>
        <dbReference type="ARBA" id="ARBA00022676"/>
    </source>
</evidence>
<organism evidence="8">
    <name type="scientific">marine sediment metagenome</name>
    <dbReference type="NCBI Taxonomy" id="412755"/>
    <lineage>
        <taxon>unclassified sequences</taxon>
        <taxon>metagenomes</taxon>
        <taxon>ecological metagenomes</taxon>
    </lineage>
</organism>
<evidence type="ECO:0000256" key="6">
    <source>
        <dbReference type="ARBA" id="ARBA00048439"/>
    </source>
</evidence>
<dbReference type="AlphaFoldDB" id="X0WGB9"/>
<evidence type="ECO:0000259" key="7">
    <source>
        <dbReference type="Pfam" id="PF12038"/>
    </source>
</evidence>
<evidence type="ECO:0000313" key="8">
    <source>
        <dbReference type="EMBL" id="GAG23563.1"/>
    </source>
</evidence>
<reference evidence="8" key="1">
    <citation type="journal article" date="2014" name="Front. Microbiol.">
        <title>High frequency of phylogenetically diverse reductive dehalogenase-homologous genes in deep subseafloor sedimentary metagenomes.</title>
        <authorList>
            <person name="Kawai M."/>
            <person name="Futagami T."/>
            <person name="Toyoda A."/>
            <person name="Takaki Y."/>
            <person name="Nishi S."/>
            <person name="Hori S."/>
            <person name="Arai W."/>
            <person name="Tsubouchi T."/>
            <person name="Morono Y."/>
            <person name="Uchiyama I."/>
            <person name="Ito T."/>
            <person name="Fujiyama A."/>
            <person name="Inagaki F."/>
            <person name="Takami H."/>
        </authorList>
    </citation>
    <scope>NUCLEOTIDE SEQUENCE</scope>
    <source>
        <strain evidence="8">Expedition CK06-06</strain>
    </source>
</reference>
<dbReference type="EMBL" id="BARS01033227">
    <property type="protein sequence ID" value="GAG23563.1"/>
    <property type="molecule type" value="Genomic_DNA"/>
</dbReference>
<keyword evidence="2" id="KW-0328">Glycosyltransferase</keyword>
<dbReference type="PANTHER" id="PTHR13615">
    <property type="entry name" value="GLYCOSYLTRANSFERASE-LIKE 1"/>
    <property type="match status" value="1"/>
</dbReference>
<comment type="catalytic activity">
    <reaction evidence="6">
        <text>queuosine(34) in tRNA(Asp) + GDP-alpha-D-mannose = O-4''-alpha-D-mannosylqueuosine(34) in tRNA(Asp) + GDP + H(+)</text>
        <dbReference type="Rhea" id="RHEA:12885"/>
        <dbReference type="Rhea" id="RHEA-COMP:18572"/>
        <dbReference type="Rhea" id="RHEA-COMP:18581"/>
        <dbReference type="ChEBI" id="CHEBI:15378"/>
        <dbReference type="ChEBI" id="CHEBI:57527"/>
        <dbReference type="ChEBI" id="CHEBI:58189"/>
        <dbReference type="ChEBI" id="CHEBI:194431"/>
        <dbReference type="ChEBI" id="CHEBI:194442"/>
        <dbReference type="EC" id="2.4.1.110"/>
    </reaction>
    <physiologicalReaction direction="left-to-right" evidence="6">
        <dbReference type="Rhea" id="RHEA:12886"/>
    </physiologicalReaction>
</comment>
<dbReference type="EC" id="2.4.1.110" evidence="4"/>
<accession>X0WGB9</accession>
<dbReference type="PANTHER" id="PTHR13615:SF3">
    <property type="entry name" value="GLYCOSYLTRANSFERASE-LIKE DOMAIN-CONTAINING PROTEIN 1"/>
    <property type="match status" value="1"/>
</dbReference>
<feature type="non-terminal residue" evidence="8">
    <location>
        <position position="127"/>
    </location>
</feature>
<proteinExistence type="inferred from homology"/>
<comment type="caution">
    <text evidence="8">The sequence shown here is derived from an EMBL/GenBank/DDBJ whole genome shotgun (WGS) entry which is preliminary data.</text>
</comment>
<dbReference type="InterPro" id="IPR022701">
    <property type="entry name" value="QTMAN_N"/>
</dbReference>
<evidence type="ECO:0000256" key="4">
    <source>
        <dbReference type="ARBA" id="ARBA00044517"/>
    </source>
</evidence>
<protein>
    <recommendedName>
        <fullName evidence="5">tRNA-queuosine alpha-mannosyltransferase</fullName>
        <ecNumber evidence="4">2.4.1.110</ecNumber>
    </recommendedName>
</protein>